<feature type="domain" description="ACB" evidence="2">
    <location>
        <begin position="3"/>
        <end position="85"/>
    </location>
</feature>
<evidence type="ECO:0000313" key="4">
    <source>
        <dbReference type="Proteomes" id="UP000321046"/>
    </source>
</evidence>
<keyword evidence="1" id="KW-0446">Lipid-binding</keyword>
<evidence type="ECO:0000259" key="2">
    <source>
        <dbReference type="PROSITE" id="PS51228"/>
    </source>
</evidence>
<dbReference type="AlphaFoldDB" id="A0A5C6X535"/>
<dbReference type="Pfam" id="PF00887">
    <property type="entry name" value="ACBP"/>
    <property type="match status" value="1"/>
</dbReference>
<dbReference type="InterPro" id="IPR014352">
    <property type="entry name" value="FERM/acyl-CoA-bd_prot_sf"/>
</dbReference>
<dbReference type="PROSITE" id="PS51228">
    <property type="entry name" value="ACB_2"/>
    <property type="match status" value="1"/>
</dbReference>
<dbReference type="EMBL" id="VOSL01000147">
    <property type="protein sequence ID" value="TXD31634.1"/>
    <property type="molecule type" value="Genomic_DNA"/>
</dbReference>
<reference evidence="3 4" key="1">
    <citation type="submission" date="2019-08" db="EMBL/GenBank/DDBJ databases">
        <title>Bradymonadales sp. TMQ2.</title>
        <authorList>
            <person name="Liang Q."/>
        </authorList>
    </citation>
    <scope>NUCLEOTIDE SEQUENCE [LARGE SCALE GENOMIC DNA]</scope>
    <source>
        <strain evidence="3 4">TMQ2</strain>
    </source>
</reference>
<accession>A0A5C6X535</accession>
<dbReference type="OrthoDB" id="5625302at2"/>
<comment type="caution">
    <text evidence="3">The sequence shown here is derived from an EMBL/GenBank/DDBJ whole genome shotgun (WGS) entry which is preliminary data.</text>
</comment>
<evidence type="ECO:0000256" key="1">
    <source>
        <dbReference type="ARBA" id="ARBA00023121"/>
    </source>
</evidence>
<dbReference type="SUPFAM" id="SSF47027">
    <property type="entry name" value="Acyl-CoA binding protein"/>
    <property type="match status" value="1"/>
</dbReference>
<sequence length="85" mass="9418">MSLQNDFESATRRVQTLGSTPDNATLLDLYALFKQATAGDVEGKQPSRLKIRERAKFDAWAQKKGMSQDAAKEAYIKLVNSLVNA</sequence>
<dbReference type="PRINTS" id="PR00689">
    <property type="entry name" value="ACOABINDINGP"/>
</dbReference>
<dbReference type="Proteomes" id="UP000321046">
    <property type="component" value="Unassembled WGS sequence"/>
</dbReference>
<name>A0A5C6X535_9DELT</name>
<organism evidence="3 4">
    <name type="scientific">Lujinxingia vulgaris</name>
    <dbReference type="NCBI Taxonomy" id="2600176"/>
    <lineage>
        <taxon>Bacteria</taxon>
        <taxon>Deltaproteobacteria</taxon>
        <taxon>Bradymonadales</taxon>
        <taxon>Lujinxingiaceae</taxon>
        <taxon>Lujinxingia</taxon>
    </lineage>
</organism>
<dbReference type="PANTHER" id="PTHR23310:SF62">
    <property type="entry name" value="ACYL-COA BINDING PROTEIN 1, ISOFORM A"/>
    <property type="match status" value="1"/>
</dbReference>
<dbReference type="InterPro" id="IPR035984">
    <property type="entry name" value="Acyl-CoA-binding_sf"/>
</dbReference>
<dbReference type="GO" id="GO:0000062">
    <property type="term" value="F:fatty-acyl-CoA binding"/>
    <property type="evidence" value="ECO:0007669"/>
    <property type="project" value="InterPro"/>
</dbReference>
<dbReference type="Gene3D" id="1.20.80.10">
    <property type="match status" value="1"/>
</dbReference>
<dbReference type="GO" id="GO:0006631">
    <property type="term" value="P:fatty acid metabolic process"/>
    <property type="evidence" value="ECO:0007669"/>
    <property type="project" value="TreeGrafter"/>
</dbReference>
<dbReference type="InterPro" id="IPR000582">
    <property type="entry name" value="Acyl-CoA-binding_protein"/>
</dbReference>
<dbReference type="PANTHER" id="PTHR23310">
    <property type="entry name" value="ACYL-COA-BINDING PROTEIN, ACBP"/>
    <property type="match status" value="1"/>
</dbReference>
<dbReference type="RefSeq" id="WP_146977505.1">
    <property type="nucleotide sequence ID" value="NZ_VOSL01000147.1"/>
</dbReference>
<evidence type="ECO:0000313" key="3">
    <source>
        <dbReference type="EMBL" id="TXD31634.1"/>
    </source>
</evidence>
<protein>
    <submittedName>
        <fullName evidence="3">Acyl-CoA-binding protein</fullName>
    </submittedName>
</protein>
<gene>
    <name evidence="3" type="ORF">FRC96_20955</name>
</gene>
<proteinExistence type="predicted"/>